<feature type="transmembrane region" description="Helical" evidence="6">
    <location>
        <begin position="247"/>
        <end position="269"/>
    </location>
</feature>
<dbReference type="Proteomes" id="UP001169069">
    <property type="component" value="Unassembled WGS sequence"/>
</dbReference>
<keyword evidence="2" id="KW-1003">Cell membrane</keyword>
<feature type="transmembrane region" description="Helical" evidence="6">
    <location>
        <begin position="215"/>
        <end position="235"/>
    </location>
</feature>
<feature type="transmembrane region" description="Helical" evidence="6">
    <location>
        <begin position="6"/>
        <end position="25"/>
    </location>
</feature>
<feature type="transmembrane region" description="Helical" evidence="6">
    <location>
        <begin position="178"/>
        <end position="203"/>
    </location>
</feature>
<keyword evidence="5 6" id="KW-0472">Membrane</keyword>
<evidence type="ECO:0000313" key="7">
    <source>
        <dbReference type="EMBL" id="MDM5271030.1"/>
    </source>
</evidence>
<feature type="transmembrane region" description="Helical" evidence="6">
    <location>
        <begin position="281"/>
        <end position="303"/>
    </location>
</feature>
<comment type="caution">
    <text evidence="7">The sequence shown here is derived from an EMBL/GenBank/DDBJ whole genome shotgun (WGS) entry which is preliminary data.</text>
</comment>
<feature type="transmembrane region" description="Helical" evidence="6">
    <location>
        <begin position="140"/>
        <end position="157"/>
    </location>
</feature>
<dbReference type="EMBL" id="JAQIBD010000001">
    <property type="protein sequence ID" value="MDM5271030.1"/>
    <property type="molecule type" value="Genomic_DNA"/>
</dbReference>
<proteinExistence type="predicted"/>
<name>A0ABT7QW20_9BACT</name>
<sequence>MQDLFIVWVEAFSGLGLFLFGMLYLEAQIKISAGRAFKRIVQNATATTFKSLLTGLGATALFQSSSVVTLMTLSLVGAQMMGLQSALGVIFGSNIGTTVTTWIVALIGFKLDIKVLSYLMIGLGGLGSVLSSESGRWKNYFNMMVGFGLIFLGLEGMKDSFNIFSKSFDLSNYLSVSPYWFAVIGLVITAIIQSSSASIAIIQSALFTQMVSFEAAAAFVVGANIGTTVTAVLGAMGGIPDKKRTAIAHLVFNISTALVVLLTLQWMIIPFETYLFGIDDVVKIALFHTLFNLVGVVLWYPFIGSLANWVGKFFTKEVIQVTHFIHNVPLAVPELALEALQKEIIHLSDKIEEFALLSINIPPPKALEKQYGVDRLLELYNQNFDLSYEKLYEKIRLIEGEIYRYNSMLSSKDNLEAHQLQLKELSRKNIYLSTAAKSIKDMLADINNFYEATSPEEQTFYKNLRYQILKTVLAFHNAKEGDHEAIEELESTYNKIAASYKNSMKLIEDMAKNTHIKPEITAMAINDMHLVKSFSKSLRNTLNITNSKD</sequence>
<protein>
    <submittedName>
        <fullName evidence="7">Na/Pi symporter</fullName>
    </submittedName>
</protein>
<comment type="subcellular location">
    <subcellularLocation>
        <location evidence="1">Cell membrane</location>
        <topology evidence="1">Multi-pass membrane protein</topology>
    </subcellularLocation>
</comment>
<evidence type="ECO:0000313" key="8">
    <source>
        <dbReference type="Proteomes" id="UP001169069"/>
    </source>
</evidence>
<dbReference type="InterPro" id="IPR003841">
    <property type="entry name" value="Na/Pi_transpt"/>
</dbReference>
<evidence type="ECO:0000256" key="1">
    <source>
        <dbReference type="ARBA" id="ARBA00004651"/>
    </source>
</evidence>
<evidence type="ECO:0000256" key="5">
    <source>
        <dbReference type="ARBA" id="ARBA00023136"/>
    </source>
</evidence>
<dbReference type="PANTHER" id="PTHR10010">
    <property type="entry name" value="SOLUTE CARRIER FAMILY 34 SODIUM PHOSPHATE , MEMBER 2-RELATED"/>
    <property type="match status" value="1"/>
</dbReference>
<accession>A0ABT7QW20</accession>
<feature type="transmembrane region" description="Helical" evidence="6">
    <location>
        <begin position="86"/>
        <end position="108"/>
    </location>
</feature>
<keyword evidence="3 6" id="KW-0812">Transmembrane</keyword>
<feature type="transmembrane region" description="Helical" evidence="6">
    <location>
        <begin position="115"/>
        <end position="134"/>
    </location>
</feature>
<evidence type="ECO:0000256" key="4">
    <source>
        <dbReference type="ARBA" id="ARBA00022989"/>
    </source>
</evidence>
<organism evidence="7 8">
    <name type="scientific">Sulfurovum zhangzhouensis</name>
    <dbReference type="NCBI Taxonomy" id="3019067"/>
    <lineage>
        <taxon>Bacteria</taxon>
        <taxon>Pseudomonadati</taxon>
        <taxon>Campylobacterota</taxon>
        <taxon>Epsilonproteobacteria</taxon>
        <taxon>Campylobacterales</taxon>
        <taxon>Sulfurovaceae</taxon>
        <taxon>Sulfurovum</taxon>
    </lineage>
</organism>
<keyword evidence="4 6" id="KW-1133">Transmembrane helix</keyword>
<gene>
    <name evidence="7" type="ORF">PGH07_02435</name>
</gene>
<evidence type="ECO:0000256" key="6">
    <source>
        <dbReference type="SAM" id="Phobius"/>
    </source>
</evidence>
<evidence type="ECO:0000256" key="2">
    <source>
        <dbReference type="ARBA" id="ARBA00022475"/>
    </source>
</evidence>
<dbReference type="RefSeq" id="WP_289412320.1">
    <property type="nucleotide sequence ID" value="NZ_JAQIBD010000001.1"/>
</dbReference>
<dbReference type="NCBIfam" id="NF037997">
    <property type="entry name" value="Na_Pi_symport"/>
    <property type="match status" value="1"/>
</dbReference>
<keyword evidence="8" id="KW-1185">Reference proteome</keyword>
<evidence type="ECO:0000256" key="3">
    <source>
        <dbReference type="ARBA" id="ARBA00022692"/>
    </source>
</evidence>
<dbReference type="PANTHER" id="PTHR10010:SF46">
    <property type="entry name" value="SODIUM-DEPENDENT PHOSPHATE TRANSPORT PROTEIN 2B"/>
    <property type="match status" value="1"/>
</dbReference>
<dbReference type="Pfam" id="PF02690">
    <property type="entry name" value="Na_Pi_cotrans"/>
    <property type="match status" value="2"/>
</dbReference>
<reference evidence="7" key="1">
    <citation type="submission" date="2023-01" db="EMBL/GenBank/DDBJ databases">
        <title>Sulfurovum sp. zt1-1 genome assembly.</title>
        <authorList>
            <person name="Wang J."/>
        </authorList>
    </citation>
    <scope>NUCLEOTIDE SEQUENCE</scope>
    <source>
        <strain evidence="7">Zt1-1</strain>
    </source>
</reference>